<dbReference type="AlphaFoldDB" id="A0AAV7SCB8"/>
<dbReference type="EMBL" id="JANPWB010000008">
    <property type="protein sequence ID" value="KAJ1161209.1"/>
    <property type="molecule type" value="Genomic_DNA"/>
</dbReference>
<gene>
    <name evidence="1" type="ORF">NDU88_001696</name>
</gene>
<sequence>MAEHGPPGKSRLRSLIPQLQPLAEVDGFDPVLASPNTFPFFCSSARGRTVYQKKSKNRNGKHERKQGTFLLGPVLVACGAVSRMDNFISIPFLPSRVLVTMFAENV</sequence>
<evidence type="ECO:0000313" key="1">
    <source>
        <dbReference type="EMBL" id="KAJ1161209.1"/>
    </source>
</evidence>
<name>A0AAV7SCB8_PLEWA</name>
<evidence type="ECO:0000313" key="2">
    <source>
        <dbReference type="Proteomes" id="UP001066276"/>
    </source>
</evidence>
<dbReference type="Proteomes" id="UP001066276">
    <property type="component" value="Chromosome 4_2"/>
</dbReference>
<protein>
    <submittedName>
        <fullName evidence="1">Uncharacterized protein</fullName>
    </submittedName>
</protein>
<proteinExistence type="predicted"/>
<keyword evidence="2" id="KW-1185">Reference proteome</keyword>
<accession>A0AAV7SCB8</accession>
<reference evidence="1" key="1">
    <citation type="journal article" date="2022" name="bioRxiv">
        <title>Sequencing and chromosome-scale assembly of the giantPleurodeles waltlgenome.</title>
        <authorList>
            <person name="Brown T."/>
            <person name="Elewa A."/>
            <person name="Iarovenko S."/>
            <person name="Subramanian E."/>
            <person name="Araus A.J."/>
            <person name="Petzold A."/>
            <person name="Susuki M."/>
            <person name="Suzuki K.-i.T."/>
            <person name="Hayashi T."/>
            <person name="Toyoda A."/>
            <person name="Oliveira C."/>
            <person name="Osipova E."/>
            <person name="Leigh N.D."/>
            <person name="Simon A."/>
            <person name="Yun M.H."/>
        </authorList>
    </citation>
    <scope>NUCLEOTIDE SEQUENCE</scope>
    <source>
        <strain evidence="1">20211129_DDA</strain>
        <tissue evidence="1">Liver</tissue>
    </source>
</reference>
<comment type="caution">
    <text evidence="1">The sequence shown here is derived from an EMBL/GenBank/DDBJ whole genome shotgun (WGS) entry which is preliminary data.</text>
</comment>
<organism evidence="1 2">
    <name type="scientific">Pleurodeles waltl</name>
    <name type="common">Iberian ribbed newt</name>
    <dbReference type="NCBI Taxonomy" id="8319"/>
    <lineage>
        <taxon>Eukaryota</taxon>
        <taxon>Metazoa</taxon>
        <taxon>Chordata</taxon>
        <taxon>Craniata</taxon>
        <taxon>Vertebrata</taxon>
        <taxon>Euteleostomi</taxon>
        <taxon>Amphibia</taxon>
        <taxon>Batrachia</taxon>
        <taxon>Caudata</taxon>
        <taxon>Salamandroidea</taxon>
        <taxon>Salamandridae</taxon>
        <taxon>Pleurodelinae</taxon>
        <taxon>Pleurodeles</taxon>
    </lineage>
</organism>